<sequence length="161" mass="17051">MNTVKRESRVLDRMLTKLRAHLRANHLPRPIGITMSTLSRTVQLSFGTGEERARLHRAVAWGRSLHGVHVTWLVLPNRHLVVTIAGQLADGTGVIVSAGADIACLGGVLVATENTAYVLGYRLPVGTVRPTTLVDVDALTGDLAAVSRFRGAAGMVAGVAA</sequence>
<keyword evidence="2" id="KW-1185">Reference proteome</keyword>
<dbReference type="AlphaFoldDB" id="A0A7W9KEK8"/>
<proteinExistence type="predicted"/>
<dbReference type="RefSeq" id="WP_184860844.1">
    <property type="nucleotide sequence ID" value="NZ_BAAAWY010000038.1"/>
</dbReference>
<organism evidence="1 2">
    <name type="scientific">Kutzneria kofuensis</name>
    <dbReference type="NCBI Taxonomy" id="103725"/>
    <lineage>
        <taxon>Bacteria</taxon>
        <taxon>Bacillati</taxon>
        <taxon>Actinomycetota</taxon>
        <taxon>Actinomycetes</taxon>
        <taxon>Pseudonocardiales</taxon>
        <taxon>Pseudonocardiaceae</taxon>
        <taxon>Kutzneria</taxon>
    </lineage>
</organism>
<comment type="caution">
    <text evidence="1">The sequence shown here is derived from an EMBL/GenBank/DDBJ whole genome shotgun (WGS) entry which is preliminary data.</text>
</comment>
<evidence type="ECO:0000313" key="2">
    <source>
        <dbReference type="Proteomes" id="UP000585638"/>
    </source>
</evidence>
<name>A0A7W9KEK8_9PSEU</name>
<dbReference type="EMBL" id="JACHIR010000001">
    <property type="protein sequence ID" value="MBB5891012.1"/>
    <property type="molecule type" value="Genomic_DNA"/>
</dbReference>
<evidence type="ECO:0000313" key="1">
    <source>
        <dbReference type="EMBL" id="MBB5891012.1"/>
    </source>
</evidence>
<accession>A0A7W9KEK8</accession>
<gene>
    <name evidence="1" type="ORF">BJ998_002208</name>
</gene>
<reference evidence="1 2" key="1">
    <citation type="submission" date="2020-08" db="EMBL/GenBank/DDBJ databases">
        <title>Sequencing the genomes of 1000 actinobacteria strains.</title>
        <authorList>
            <person name="Klenk H.-P."/>
        </authorList>
    </citation>
    <scope>NUCLEOTIDE SEQUENCE [LARGE SCALE GENOMIC DNA]</scope>
    <source>
        <strain evidence="1 2">DSM 43851</strain>
    </source>
</reference>
<dbReference type="Proteomes" id="UP000585638">
    <property type="component" value="Unassembled WGS sequence"/>
</dbReference>
<protein>
    <submittedName>
        <fullName evidence="1">Uncharacterized protein</fullName>
    </submittedName>
</protein>